<keyword evidence="3" id="KW-1185">Reference proteome</keyword>
<gene>
    <name evidence="2" type="ORF">CVN68_14660</name>
</gene>
<feature type="signal peptide" evidence="1">
    <location>
        <begin position="1"/>
        <end position="15"/>
    </location>
</feature>
<evidence type="ECO:0000256" key="1">
    <source>
        <dbReference type="SAM" id="SignalP"/>
    </source>
</evidence>
<dbReference type="EMBL" id="CP024923">
    <property type="protein sequence ID" value="ATY33053.1"/>
    <property type="molecule type" value="Genomic_DNA"/>
</dbReference>
<accession>A0A2K8MGR6</accession>
<dbReference type="KEGG" id="sphc:CVN68_14660"/>
<dbReference type="OrthoDB" id="7564883at2"/>
<sequence length="150" mass="15038">MTMRHLIASSALLLAACGGGGSSETTSDPTGQNVAAAAANGTSAAIAAAVDCSNKPDFVPVYEGAQVTTCVSSADGTPRHVSGTIVYLVKAEPAKVLGWSRAQANASGLGHRLSTPTMYSAGEDSKRSLLIVVEAMNGGTRATVNWGSGV</sequence>
<proteinExistence type="predicted"/>
<protein>
    <recommendedName>
        <fullName evidence="4">Lipoprotein</fullName>
    </recommendedName>
</protein>
<reference evidence="2 3" key="1">
    <citation type="submission" date="2017-11" db="EMBL/GenBank/DDBJ databases">
        <title>Complete genome sequence of Sphingomonas sp. Strain Cra20, a psychrotolerant potential plant growth promoting rhizobacteria.</title>
        <authorList>
            <person name="Luo Y."/>
        </authorList>
    </citation>
    <scope>NUCLEOTIDE SEQUENCE [LARGE SCALE GENOMIC DNA]</scope>
    <source>
        <strain evidence="2 3">Cra20</strain>
    </source>
</reference>
<dbReference type="PROSITE" id="PS51257">
    <property type="entry name" value="PROKAR_LIPOPROTEIN"/>
    <property type="match status" value="1"/>
</dbReference>
<evidence type="ECO:0000313" key="3">
    <source>
        <dbReference type="Proteomes" id="UP000229081"/>
    </source>
</evidence>
<feature type="chain" id="PRO_5014953271" description="Lipoprotein" evidence="1">
    <location>
        <begin position="16"/>
        <end position="150"/>
    </location>
</feature>
<organism evidence="2 3">
    <name type="scientific">Sphingomonas psychrotolerans</name>
    <dbReference type="NCBI Taxonomy" id="1327635"/>
    <lineage>
        <taxon>Bacteria</taxon>
        <taxon>Pseudomonadati</taxon>
        <taxon>Pseudomonadota</taxon>
        <taxon>Alphaproteobacteria</taxon>
        <taxon>Sphingomonadales</taxon>
        <taxon>Sphingomonadaceae</taxon>
        <taxon>Sphingomonas</taxon>
    </lineage>
</organism>
<evidence type="ECO:0008006" key="4">
    <source>
        <dbReference type="Google" id="ProtNLM"/>
    </source>
</evidence>
<name>A0A2K8MGR6_9SPHN</name>
<dbReference type="AlphaFoldDB" id="A0A2K8MGR6"/>
<keyword evidence="1" id="KW-0732">Signal</keyword>
<dbReference type="Proteomes" id="UP000229081">
    <property type="component" value="Chromosome"/>
</dbReference>
<evidence type="ECO:0000313" key="2">
    <source>
        <dbReference type="EMBL" id="ATY33053.1"/>
    </source>
</evidence>